<dbReference type="RefSeq" id="WP_190572378.1">
    <property type="nucleotide sequence ID" value="NZ_JACJQL010000098.1"/>
</dbReference>
<evidence type="ECO:0000313" key="2">
    <source>
        <dbReference type="Proteomes" id="UP000621307"/>
    </source>
</evidence>
<reference evidence="1 2" key="1">
    <citation type="journal article" date="2020" name="ISME J.">
        <title>Comparative genomics reveals insights into cyanobacterial evolution and habitat adaptation.</title>
        <authorList>
            <person name="Chen M.Y."/>
            <person name="Teng W.K."/>
            <person name="Zhao L."/>
            <person name="Hu C.X."/>
            <person name="Zhou Y.K."/>
            <person name="Han B.P."/>
            <person name="Song L.R."/>
            <person name="Shu W.S."/>
        </authorList>
    </citation>
    <scope>NUCLEOTIDE SEQUENCE [LARGE SCALE GENOMIC DNA]</scope>
    <source>
        <strain evidence="1 2">FACHB-3921</strain>
    </source>
</reference>
<keyword evidence="2" id="KW-1185">Reference proteome</keyword>
<protein>
    <submittedName>
        <fullName evidence="1">Uncharacterized protein</fullName>
    </submittedName>
</protein>
<sequence>MAEEKQPSDSIKRSKGKFDPLKETRQWSAAVSEERCKRIARNIGKRLVEIIDTEDEPLPIICIFEDYPDD</sequence>
<accession>A0ABR8BPB1</accession>
<comment type="caution">
    <text evidence="1">The sequence shown here is derived from an EMBL/GenBank/DDBJ whole genome shotgun (WGS) entry which is preliminary data.</text>
</comment>
<evidence type="ECO:0000313" key="1">
    <source>
        <dbReference type="EMBL" id="MBD2255469.1"/>
    </source>
</evidence>
<name>A0ABR8BPB1_9NOSO</name>
<organism evidence="1 2">
    <name type="scientific">Nostoc parmelioides FACHB-3921</name>
    <dbReference type="NCBI Taxonomy" id="2692909"/>
    <lineage>
        <taxon>Bacteria</taxon>
        <taxon>Bacillati</taxon>
        <taxon>Cyanobacteriota</taxon>
        <taxon>Cyanophyceae</taxon>
        <taxon>Nostocales</taxon>
        <taxon>Nostocaceae</taxon>
        <taxon>Nostoc</taxon>
    </lineage>
</organism>
<gene>
    <name evidence="1" type="ORF">H6G14_30130</name>
</gene>
<proteinExistence type="predicted"/>
<dbReference type="EMBL" id="JACJQL010000098">
    <property type="protein sequence ID" value="MBD2255469.1"/>
    <property type="molecule type" value="Genomic_DNA"/>
</dbReference>
<dbReference type="Proteomes" id="UP000621307">
    <property type="component" value="Unassembled WGS sequence"/>
</dbReference>